<evidence type="ECO:0000256" key="5">
    <source>
        <dbReference type="ARBA" id="ARBA00022741"/>
    </source>
</evidence>
<feature type="domain" description="ABC transporter" evidence="8">
    <location>
        <begin position="41"/>
        <end position="275"/>
    </location>
</feature>
<dbReference type="InterPro" id="IPR027417">
    <property type="entry name" value="P-loop_NTPase"/>
</dbReference>
<dbReference type="SMART" id="SM00382">
    <property type="entry name" value="AAA"/>
    <property type="match status" value="1"/>
</dbReference>
<dbReference type="InterPro" id="IPR050166">
    <property type="entry name" value="ABC_transporter_ATP-bind"/>
</dbReference>
<name>A0A5E4ZMY0_9BURK</name>
<keyword evidence="10" id="KW-1185">Reference proteome</keyword>
<evidence type="ECO:0000256" key="1">
    <source>
        <dbReference type="ARBA" id="ARBA00005417"/>
    </source>
</evidence>
<dbReference type="Proteomes" id="UP000414136">
    <property type="component" value="Unassembled WGS sequence"/>
</dbReference>
<dbReference type="RefSeq" id="WP_246190037.1">
    <property type="nucleotide sequence ID" value="NZ_CABPSQ010000001.1"/>
</dbReference>
<dbReference type="AlphaFoldDB" id="A0A5E4ZMY0"/>
<protein>
    <submittedName>
        <fullName evidence="9">ABC transporter ATP-binding protein</fullName>
    </submittedName>
</protein>
<evidence type="ECO:0000256" key="6">
    <source>
        <dbReference type="ARBA" id="ARBA00022840"/>
    </source>
</evidence>
<dbReference type="CDD" id="cd03293">
    <property type="entry name" value="ABC_NrtD_SsuB_transporters"/>
    <property type="match status" value="1"/>
</dbReference>
<evidence type="ECO:0000313" key="10">
    <source>
        <dbReference type="Proteomes" id="UP000414136"/>
    </source>
</evidence>
<proteinExistence type="inferred from homology"/>
<dbReference type="InterPro" id="IPR017871">
    <property type="entry name" value="ABC_transporter-like_CS"/>
</dbReference>
<gene>
    <name evidence="9" type="ORF">PCA31118_00747</name>
</gene>
<dbReference type="EMBL" id="CABPSQ010000001">
    <property type="protein sequence ID" value="VVE61772.1"/>
    <property type="molecule type" value="Genomic_DNA"/>
</dbReference>
<dbReference type="InterPro" id="IPR003439">
    <property type="entry name" value="ABC_transporter-like_ATP-bd"/>
</dbReference>
<organism evidence="9 10">
    <name type="scientific">Pandoraea captiosa</name>
    <dbReference type="NCBI Taxonomy" id="2508302"/>
    <lineage>
        <taxon>Bacteria</taxon>
        <taxon>Pseudomonadati</taxon>
        <taxon>Pseudomonadota</taxon>
        <taxon>Betaproteobacteria</taxon>
        <taxon>Burkholderiales</taxon>
        <taxon>Burkholderiaceae</taxon>
        <taxon>Pandoraea</taxon>
    </lineage>
</organism>
<dbReference type="PANTHER" id="PTHR42788:SF13">
    <property type="entry name" value="ALIPHATIC SULFONATES IMPORT ATP-BINDING PROTEIN SSUB"/>
    <property type="match status" value="1"/>
</dbReference>
<evidence type="ECO:0000259" key="8">
    <source>
        <dbReference type="PROSITE" id="PS50893"/>
    </source>
</evidence>
<evidence type="ECO:0000256" key="7">
    <source>
        <dbReference type="SAM" id="MobiDB-lite"/>
    </source>
</evidence>
<dbReference type="SUPFAM" id="SSF52540">
    <property type="entry name" value="P-loop containing nucleoside triphosphate hydrolases"/>
    <property type="match status" value="1"/>
</dbReference>
<dbReference type="GO" id="GO:0005524">
    <property type="term" value="F:ATP binding"/>
    <property type="evidence" value="ECO:0007669"/>
    <property type="project" value="UniProtKB-KW"/>
</dbReference>
<dbReference type="Pfam" id="PF00005">
    <property type="entry name" value="ABC_tran"/>
    <property type="match status" value="1"/>
</dbReference>
<evidence type="ECO:0000256" key="4">
    <source>
        <dbReference type="ARBA" id="ARBA00022519"/>
    </source>
</evidence>
<dbReference type="PANTHER" id="PTHR42788">
    <property type="entry name" value="TAURINE IMPORT ATP-BINDING PROTEIN-RELATED"/>
    <property type="match status" value="1"/>
</dbReference>
<keyword evidence="3" id="KW-1003">Cell membrane</keyword>
<dbReference type="GO" id="GO:0016887">
    <property type="term" value="F:ATP hydrolysis activity"/>
    <property type="evidence" value="ECO:0007669"/>
    <property type="project" value="InterPro"/>
</dbReference>
<evidence type="ECO:0000256" key="3">
    <source>
        <dbReference type="ARBA" id="ARBA00022475"/>
    </source>
</evidence>
<dbReference type="PROSITE" id="PS50893">
    <property type="entry name" value="ABC_TRANSPORTER_2"/>
    <property type="match status" value="1"/>
</dbReference>
<accession>A0A5E4ZMY0</accession>
<evidence type="ECO:0000256" key="2">
    <source>
        <dbReference type="ARBA" id="ARBA00022448"/>
    </source>
</evidence>
<feature type="region of interest" description="Disordered" evidence="7">
    <location>
        <begin position="1"/>
        <end position="27"/>
    </location>
</feature>
<keyword evidence="4" id="KW-0472">Membrane</keyword>
<dbReference type="PROSITE" id="PS00211">
    <property type="entry name" value="ABC_TRANSPORTER_1"/>
    <property type="match status" value="1"/>
</dbReference>
<dbReference type="InterPro" id="IPR003593">
    <property type="entry name" value="AAA+_ATPase"/>
</dbReference>
<keyword evidence="5" id="KW-0547">Nucleotide-binding</keyword>
<sequence length="292" mass="31933">MSHLKANTVTPFPTSPASALPSVAQGADTPDIGAKPGDVMIEVSHVDKTFAAKQRKGAPVRILDDVSLAIADREFVSILGASGCGKSTLLRIVAGLVPHDGGEVRVGGQRVSRPVPEIGVVFQTSNMLPWLTVRQNLMLGTRLRKIPKDKSEPRVQALLEMLGLAQFAEHHPHELSGGMRQRASIGQILALEPKVLLMDEPFGALDALTRDNLNVELLRIWQEHRQTVLLVTHSIEEAVFLSDRVIVMSARPGKVEQEVVIDLPRPRSPQTIKQHPRYAGYIAQLSQLMGVY</sequence>
<evidence type="ECO:0000313" key="9">
    <source>
        <dbReference type="EMBL" id="VVE61772.1"/>
    </source>
</evidence>
<keyword evidence="2" id="KW-0813">Transport</keyword>
<reference evidence="9 10" key="1">
    <citation type="submission" date="2019-08" db="EMBL/GenBank/DDBJ databases">
        <authorList>
            <person name="Peeters C."/>
        </authorList>
    </citation>
    <scope>NUCLEOTIDE SEQUENCE [LARGE SCALE GENOMIC DNA]</scope>
    <source>
        <strain evidence="9 10">LMG 31118</strain>
    </source>
</reference>
<dbReference type="Gene3D" id="3.40.50.300">
    <property type="entry name" value="P-loop containing nucleotide triphosphate hydrolases"/>
    <property type="match status" value="1"/>
</dbReference>
<keyword evidence="4" id="KW-0997">Cell inner membrane</keyword>
<feature type="compositionally biased region" description="Polar residues" evidence="7">
    <location>
        <begin position="1"/>
        <end position="17"/>
    </location>
</feature>
<comment type="similarity">
    <text evidence="1">Belongs to the ABC transporter superfamily.</text>
</comment>
<keyword evidence="6 9" id="KW-0067">ATP-binding</keyword>